<evidence type="ECO:0000313" key="4">
    <source>
        <dbReference type="EMBL" id="MBC2399140.1"/>
    </source>
</evidence>
<name>A0A923EE23_CLOTT</name>
<accession>A0A923EE23</accession>
<dbReference type="GO" id="GO:0043565">
    <property type="term" value="F:sequence-specific DNA binding"/>
    <property type="evidence" value="ECO:0007669"/>
    <property type="project" value="InterPro"/>
</dbReference>
<evidence type="ECO:0000256" key="2">
    <source>
        <dbReference type="ARBA" id="ARBA00023163"/>
    </source>
</evidence>
<protein>
    <submittedName>
        <fullName evidence="4">Helix-turn-helix transcriptional regulator</fullName>
    </submittedName>
</protein>
<evidence type="ECO:0000259" key="3">
    <source>
        <dbReference type="PROSITE" id="PS01124"/>
    </source>
</evidence>
<dbReference type="Proteomes" id="UP000563151">
    <property type="component" value="Unassembled WGS sequence"/>
</dbReference>
<dbReference type="PANTHER" id="PTHR47893:SF1">
    <property type="entry name" value="REGULATORY PROTEIN PCHR"/>
    <property type="match status" value="1"/>
</dbReference>
<comment type="caution">
    <text evidence="4">The sequence shown here is derived from an EMBL/GenBank/DDBJ whole genome shotgun (WGS) entry which is preliminary data.</text>
</comment>
<dbReference type="EMBL" id="JAAZWO010000023">
    <property type="protein sequence ID" value="MBC2399140.1"/>
    <property type="molecule type" value="Genomic_DNA"/>
</dbReference>
<dbReference type="SMART" id="SM00342">
    <property type="entry name" value="HTH_ARAC"/>
    <property type="match status" value="1"/>
</dbReference>
<evidence type="ECO:0000256" key="1">
    <source>
        <dbReference type="ARBA" id="ARBA00023015"/>
    </source>
</evidence>
<dbReference type="PANTHER" id="PTHR47893">
    <property type="entry name" value="REGULATORY PROTEIN PCHR"/>
    <property type="match status" value="1"/>
</dbReference>
<keyword evidence="5" id="KW-1185">Reference proteome</keyword>
<dbReference type="GO" id="GO:0003700">
    <property type="term" value="F:DNA-binding transcription factor activity"/>
    <property type="evidence" value="ECO:0007669"/>
    <property type="project" value="InterPro"/>
</dbReference>
<dbReference type="AlphaFoldDB" id="A0A923EE23"/>
<dbReference type="Pfam" id="PF12833">
    <property type="entry name" value="HTH_18"/>
    <property type="match status" value="1"/>
</dbReference>
<proteinExistence type="predicted"/>
<dbReference type="InterPro" id="IPR018060">
    <property type="entry name" value="HTH_AraC"/>
</dbReference>
<dbReference type="PROSITE" id="PS01124">
    <property type="entry name" value="HTH_ARAC_FAMILY_2"/>
    <property type="match status" value="1"/>
</dbReference>
<dbReference type="InterPro" id="IPR009057">
    <property type="entry name" value="Homeodomain-like_sf"/>
</dbReference>
<keyword evidence="2" id="KW-0804">Transcription</keyword>
<dbReference type="SUPFAM" id="SSF46689">
    <property type="entry name" value="Homeodomain-like"/>
    <property type="match status" value="2"/>
</dbReference>
<organism evidence="4 5">
    <name type="scientific">Clostridium tetanomorphum</name>
    <dbReference type="NCBI Taxonomy" id="1553"/>
    <lineage>
        <taxon>Bacteria</taxon>
        <taxon>Bacillati</taxon>
        <taxon>Bacillota</taxon>
        <taxon>Clostridia</taxon>
        <taxon>Eubacteriales</taxon>
        <taxon>Clostridiaceae</taxon>
        <taxon>Clostridium</taxon>
    </lineage>
</organism>
<gene>
    <name evidence="4" type="ORF">HGG79_15355</name>
</gene>
<dbReference type="RefSeq" id="WP_173680284.1">
    <property type="nucleotide sequence ID" value="NZ_JAAZWO010000023.1"/>
</dbReference>
<evidence type="ECO:0000313" key="5">
    <source>
        <dbReference type="Proteomes" id="UP000563151"/>
    </source>
</evidence>
<feature type="domain" description="HTH araC/xylS-type" evidence="3">
    <location>
        <begin position="218"/>
        <end position="315"/>
    </location>
</feature>
<sequence length="315" mass="36506">MEQYRIYNSDKKNCVLCHELNNLYALGQTDHWISVESDQVEGKYRRISPSKDIEIVYCDMVTQKDVKLIGNAPKKCYEFSFPILQKCQLIRKNDQLDVNSYEGIFRKTGQEELGCLAANTSFKGITIRFNEAFLCPLLESCPNIESIIYHELNCQKQLLSEEEKMCIKQIMLTPSCMATKECYIKSKVLELLSLRFNSILTKSKELEDYASSDYNSLVLAREIVEENLVNPPTIPELSRLVTMNECKLKKGFKQLTGMTIRKYVITKRMEKAKELLITTNKPIESIAVEIGYKDATHFSSQFRKKYDIYPSKLRF</sequence>
<keyword evidence="1" id="KW-0805">Transcription regulation</keyword>
<reference evidence="4 5" key="1">
    <citation type="submission" date="2020-04" db="EMBL/GenBank/DDBJ databases">
        <title>Genomic insights into acetone-butanol-ethanol (ABE) fermentation by sequencing solventogenic clostridia strains.</title>
        <authorList>
            <person name="Brown S."/>
        </authorList>
    </citation>
    <scope>NUCLEOTIDE SEQUENCE [LARGE SCALE GENOMIC DNA]</scope>
    <source>
        <strain evidence="4 5">DJ011</strain>
    </source>
</reference>
<dbReference type="InterPro" id="IPR053142">
    <property type="entry name" value="PchR_regulatory_protein"/>
</dbReference>
<dbReference type="Gene3D" id="1.10.10.60">
    <property type="entry name" value="Homeodomain-like"/>
    <property type="match status" value="2"/>
</dbReference>